<comment type="caution">
    <text evidence="1">The sequence shown here is derived from an EMBL/GenBank/DDBJ whole genome shotgun (WGS) entry which is preliminary data.</text>
</comment>
<gene>
    <name evidence="1" type="ORF">H5410_007699</name>
</gene>
<dbReference type="OrthoDB" id="1300832at2759"/>
<dbReference type="EMBL" id="JACXVP010000002">
    <property type="protein sequence ID" value="KAG5622481.1"/>
    <property type="molecule type" value="Genomic_DNA"/>
</dbReference>
<evidence type="ECO:0000313" key="2">
    <source>
        <dbReference type="Proteomes" id="UP000824120"/>
    </source>
</evidence>
<sequence length="90" mass="10649">MSSPVELLNPQHSFEVKFVQDIMQQESDMTAKWFFAVFVEFLSNEINIPSNDFRSDYLHTRYAIRENDDPTRQIVTTLHQQKIDDLVNVE</sequence>
<name>A0A9J6ADG9_SOLCO</name>
<reference evidence="1 2" key="1">
    <citation type="submission" date="2020-09" db="EMBL/GenBank/DDBJ databases">
        <title>De no assembly of potato wild relative species, Solanum commersonii.</title>
        <authorList>
            <person name="Cho K."/>
        </authorList>
    </citation>
    <scope>NUCLEOTIDE SEQUENCE [LARGE SCALE GENOMIC DNA]</scope>
    <source>
        <strain evidence="1">LZ3.2</strain>
        <tissue evidence="1">Leaf</tissue>
    </source>
</reference>
<dbReference type="AlphaFoldDB" id="A0A9J6ADG9"/>
<dbReference type="Proteomes" id="UP000824120">
    <property type="component" value="Chromosome 2"/>
</dbReference>
<proteinExistence type="predicted"/>
<organism evidence="1 2">
    <name type="scientific">Solanum commersonii</name>
    <name type="common">Commerson's wild potato</name>
    <name type="synonym">Commerson's nightshade</name>
    <dbReference type="NCBI Taxonomy" id="4109"/>
    <lineage>
        <taxon>Eukaryota</taxon>
        <taxon>Viridiplantae</taxon>
        <taxon>Streptophyta</taxon>
        <taxon>Embryophyta</taxon>
        <taxon>Tracheophyta</taxon>
        <taxon>Spermatophyta</taxon>
        <taxon>Magnoliopsida</taxon>
        <taxon>eudicotyledons</taxon>
        <taxon>Gunneridae</taxon>
        <taxon>Pentapetalae</taxon>
        <taxon>asterids</taxon>
        <taxon>lamiids</taxon>
        <taxon>Solanales</taxon>
        <taxon>Solanaceae</taxon>
        <taxon>Solanoideae</taxon>
        <taxon>Solaneae</taxon>
        <taxon>Solanum</taxon>
    </lineage>
</organism>
<keyword evidence="2" id="KW-1185">Reference proteome</keyword>
<protein>
    <submittedName>
        <fullName evidence="1">Uncharacterized protein</fullName>
    </submittedName>
</protein>
<evidence type="ECO:0000313" key="1">
    <source>
        <dbReference type="EMBL" id="KAG5622481.1"/>
    </source>
</evidence>
<accession>A0A9J6ADG9</accession>